<proteinExistence type="predicted"/>
<name>A0A6B0UYW9_IXORI</name>
<sequence length="170" mass="19082">MTIVSFANFALCSRCLHRSQLSTCLRLIGDSSRRTRSVFLAVPAEQTVGRDVAGPGEFLRAKQWASSSKGRAPEDIEHEEDKPVVYSTSKAAQWKAQHSFRPMMDHDPPALQRYSVILSTAAFLIYFCILREENDLDEILDRPLSATVPDIEKIVAMPPKPPEDKKSGFF</sequence>
<reference evidence="1" key="1">
    <citation type="submission" date="2019-12" db="EMBL/GenBank/DDBJ databases">
        <title>An insight into the sialome of adult female Ixodes ricinus ticks feeding for 6 days.</title>
        <authorList>
            <person name="Perner J."/>
            <person name="Ribeiro J.M.C."/>
        </authorList>
    </citation>
    <scope>NUCLEOTIDE SEQUENCE</scope>
    <source>
        <strain evidence="1">Semi-engorged</strain>
        <tissue evidence="1">Salivary glands</tissue>
    </source>
</reference>
<dbReference type="PANTHER" id="PTHR35268:SF1">
    <property type="entry name" value="UBIQUINOL-CYTOCHROME-C REDUCTASE COMPLEX ASSEMBLY FACTOR 4"/>
    <property type="match status" value="1"/>
</dbReference>
<dbReference type="InterPro" id="IPR029160">
    <property type="entry name" value="UQCC4"/>
</dbReference>
<dbReference type="PANTHER" id="PTHR35268">
    <property type="entry name" value="PROTEIN CCSMST1"/>
    <property type="match status" value="1"/>
</dbReference>
<evidence type="ECO:0000313" key="1">
    <source>
        <dbReference type="EMBL" id="MXU94766.1"/>
    </source>
</evidence>
<dbReference type="EMBL" id="GIFC01012683">
    <property type="protein sequence ID" value="MXU94766.1"/>
    <property type="molecule type" value="Transcribed_RNA"/>
</dbReference>
<protein>
    <submittedName>
        <fullName evidence="1">Putative conserved protein with signal anchor</fullName>
    </submittedName>
</protein>
<dbReference type="Pfam" id="PF15013">
    <property type="entry name" value="CCSMST1"/>
    <property type="match status" value="1"/>
</dbReference>
<dbReference type="AlphaFoldDB" id="A0A6B0UYW9"/>
<organism evidence="1">
    <name type="scientific">Ixodes ricinus</name>
    <name type="common">Common tick</name>
    <name type="synonym">Acarus ricinus</name>
    <dbReference type="NCBI Taxonomy" id="34613"/>
    <lineage>
        <taxon>Eukaryota</taxon>
        <taxon>Metazoa</taxon>
        <taxon>Ecdysozoa</taxon>
        <taxon>Arthropoda</taxon>
        <taxon>Chelicerata</taxon>
        <taxon>Arachnida</taxon>
        <taxon>Acari</taxon>
        <taxon>Parasitiformes</taxon>
        <taxon>Ixodida</taxon>
        <taxon>Ixodoidea</taxon>
        <taxon>Ixodidae</taxon>
        <taxon>Ixodinae</taxon>
        <taxon>Ixodes</taxon>
    </lineage>
</organism>
<accession>A0A6B0UYW9</accession>